<evidence type="ECO:0000256" key="2">
    <source>
        <dbReference type="ARBA" id="ARBA00022603"/>
    </source>
</evidence>
<feature type="region of interest" description="Disordered" evidence="6">
    <location>
        <begin position="1"/>
        <end position="50"/>
    </location>
</feature>
<reference evidence="8 9" key="1">
    <citation type="submission" date="2020-05" db="EMBL/GenBank/DDBJ databases">
        <title>Nakamurella sp. DB0629 isolated from air conditioner.</title>
        <authorList>
            <person name="Kim D.H."/>
            <person name="Kim D.-U."/>
        </authorList>
    </citation>
    <scope>NUCLEOTIDE SEQUENCE [LARGE SCALE GENOMIC DNA]</scope>
    <source>
        <strain evidence="8 9">DB0629</strain>
    </source>
</reference>
<dbReference type="InterPro" id="IPR029063">
    <property type="entry name" value="SAM-dependent_MTases_sf"/>
</dbReference>
<dbReference type="Gene3D" id="1.10.150.290">
    <property type="entry name" value="S-adenosyl-L-methionine-dependent methyltransferases"/>
    <property type="match status" value="1"/>
</dbReference>
<feature type="domain" description="Methyltransferase" evidence="7">
    <location>
        <begin position="81"/>
        <end position="171"/>
    </location>
</feature>
<dbReference type="RefSeq" id="WP_171199468.1">
    <property type="nucleotide sequence ID" value="NZ_JABEND010000003.1"/>
</dbReference>
<dbReference type="GO" id="GO:0005737">
    <property type="term" value="C:cytoplasm"/>
    <property type="evidence" value="ECO:0007669"/>
    <property type="project" value="UniProtKB-SubCell"/>
</dbReference>
<dbReference type="HAMAP" id="MF_00560">
    <property type="entry name" value="Tran_acon_Me_trans"/>
    <property type="match status" value="1"/>
</dbReference>
<dbReference type="InterPro" id="IPR041698">
    <property type="entry name" value="Methyltransf_25"/>
</dbReference>
<protein>
    <recommendedName>
        <fullName evidence="5">Trans-aconitate 2-methyltransferase</fullName>
        <ecNumber evidence="5">2.1.1.144</ecNumber>
    </recommendedName>
</protein>
<dbReference type="InterPro" id="IPR023149">
    <property type="entry name" value="Trans_acon_MeTrfase_C"/>
</dbReference>
<dbReference type="AlphaFoldDB" id="A0A849A3Z3"/>
<organism evidence="8 9">
    <name type="scientific">Nakamurella aerolata</name>
    <dbReference type="NCBI Taxonomy" id="1656892"/>
    <lineage>
        <taxon>Bacteria</taxon>
        <taxon>Bacillati</taxon>
        <taxon>Actinomycetota</taxon>
        <taxon>Actinomycetes</taxon>
        <taxon>Nakamurellales</taxon>
        <taxon>Nakamurellaceae</taxon>
        <taxon>Nakamurella</taxon>
    </lineage>
</organism>
<evidence type="ECO:0000256" key="5">
    <source>
        <dbReference type="HAMAP-Rule" id="MF_00560"/>
    </source>
</evidence>
<evidence type="ECO:0000256" key="3">
    <source>
        <dbReference type="ARBA" id="ARBA00022679"/>
    </source>
</evidence>
<dbReference type="SUPFAM" id="SSF53335">
    <property type="entry name" value="S-adenosyl-L-methionine-dependent methyltransferases"/>
    <property type="match status" value="1"/>
</dbReference>
<proteinExistence type="inferred from homology"/>
<comment type="subcellular location">
    <subcellularLocation>
        <location evidence="5">Cytoplasm</location>
    </subcellularLocation>
</comment>
<comment type="caution">
    <text evidence="8">The sequence shown here is derived from an EMBL/GenBank/DDBJ whole genome shotgun (WGS) entry which is preliminary data.</text>
</comment>
<dbReference type="GO" id="GO:0030798">
    <property type="term" value="F:trans-aconitate 2-methyltransferase activity"/>
    <property type="evidence" value="ECO:0007669"/>
    <property type="project" value="UniProtKB-UniRule"/>
</dbReference>
<gene>
    <name evidence="5" type="primary">tam</name>
    <name evidence="8" type="ORF">HKD39_08420</name>
</gene>
<dbReference type="PANTHER" id="PTHR43861">
    <property type="entry name" value="TRANS-ACONITATE 2-METHYLTRANSFERASE-RELATED"/>
    <property type="match status" value="1"/>
</dbReference>
<dbReference type="Pfam" id="PF13649">
    <property type="entry name" value="Methyltransf_25"/>
    <property type="match status" value="1"/>
</dbReference>
<evidence type="ECO:0000256" key="4">
    <source>
        <dbReference type="ARBA" id="ARBA00022691"/>
    </source>
</evidence>
<dbReference type="GO" id="GO:0032259">
    <property type="term" value="P:methylation"/>
    <property type="evidence" value="ECO:0007669"/>
    <property type="project" value="UniProtKB-KW"/>
</dbReference>
<feature type="compositionally biased region" description="Low complexity" evidence="6">
    <location>
        <begin position="22"/>
        <end position="43"/>
    </location>
</feature>
<comment type="function">
    <text evidence="5">Catalyzes the S-adenosylmethionine monomethyl esterification of trans-aconitate.</text>
</comment>
<comment type="similarity">
    <text evidence="5">Belongs to the methyltransferase superfamily. Tam family.</text>
</comment>
<name>A0A849A3Z3_9ACTN</name>
<accession>A0A849A3Z3</accession>
<dbReference type="EC" id="2.1.1.144" evidence="5"/>
<comment type="catalytic activity">
    <reaction evidence="5">
        <text>trans-aconitate + S-adenosyl-L-methionine = (E)-3-(methoxycarbonyl)pent-2-enedioate + S-adenosyl-L-homocysteine</text>
        <dbReference type="Rhea" id="RHEA:14969"/>
        <dbReference type="ChEBI" id="CHEBI:15708"/>
        <dbReference type="ChEBI" id="CHEBI:57470"/>
        <dbReference type="ChEBI" id="CHEBI:57856"/>
        <dbReference type="ChEBI" id="CHEBI:59789"/>
        <dbReference type="EC" id="2.1.1.144"/>
    </reaction>
</comment>
<dbReference type="Proteomes" id="UP000562984">
    <property type="component" value="Unassembled WGS sequence"/>
</dbReference>
<dbReference type="PANTHER" id="PTHR43861:SF1">
    <property type="entry name" value="TRANS-ACONITATE 2-METHYLTRANSFERASE"/>
    <property type="match status" value="1"/>
</dbReference>
<dbReference type="CDD" id="cd02440">
    <property type="entry name" value="AdoMet_MTases"/>
    <property type="match status" value="1"/>
</dbReference>
<feature type="compositionally biased region" description="Pro residues" evidence="6">
    <location>
        <begin position="1"/>
        <end position="21"/>
    </location>
</feature>
<evidence type="ECO:0000256" key="6">
    <source>
        <dbReference type="SAM" id="MobiDB-lite"/>
    </source>
</evidence>
<evidence type="ECO:0000256" key="1">
    <source>
        <dbReference type="ARBA" id="ARBA00022490"/>
    </source>
</evidence>
<dbReference type="Gene3D" id="3.40.50.150">
    <property type="entry name" value="Vaccinia Virus protein VP39"/>
    <property type="match status" value="1"/>
</dbReference>
<dbReference type="InterPro" id="IPR023506">
    <property type="entry name" value="Trans-aconitate_MeTrfase"/>
</dbReference>
<keyword evidence="1 5" id="KW-0963">Cytoplasm</keyword>
<dbReference type="EMBL" id="JABEND010000003">
    <property type="protein sequence ID" value="NNG35734.1"/>
    <property type="molecule type" value="Genomic_DNA"/>
</dbReference>
<keyword evidence="9" id="KW-1185">Reference proteome</keyword>
<keyword evidence="3 5" id="KW-0808">Transferase</keyword>
<sequence length="312" mass="32857">MPASDPAPAPDPAPASAPAPAPASASAPAAAGGPTGAAAQPADDGQRAHWDPAQYGRFADHRSRPFFDLVDRIRVAAPSRVVDLGCGSGELTATLAQRWPDATVTGIDSSAEMLEQAAGYAGPRLRFQLGDLVDYRPEPGTDVVVSNAAYQWVPGHDRILAEIADAIPAGGALAVQVPGNFSAPSHRIIGELVAEPRWQQATGGLRLRQDPVLEPEGYVRLLAGAGLSPDVWETSYQQVLAGPDAVLEWVKGTALRPVLEALRGNESGSGEPGAQQAEFLAELAPRLRAAYPERDFGTVFAFRRIFLVGHRD</sequence>
<keyword evidence="4 5" id="KW-0949">S-adenosyl-L-methionine</keyword>
<evidence type="ECO:0000313" key="9">
    <source>
        <dbReference type="Proteomes" id="UP000562984"/>
    </source>
</evidence>
<keyword evidence="2 5" id="KW-0489">Methyltransferase</keyword>
<evidence type="ECO:0000313" key="8">
    <source>
        <dbReference type="EMBL" id="NNG35734.1"/>
    </source>
</evidence>
<evidence type="ECO:0000259" key="7">
    <source>
        <dbReference type="Pfam" id="PF13649"/>
    </source>
</evidence>